<dbReference type="Gene3D" id="2.40.100.10">
    <property type="entry name" value="Cyclophilin-like"/>
    <property type="match status" value="1"/>
</dbReference>
<keyword evidence="2" id="KW-0378">Hydrolase</keyword>
<keyword evidence="3" id="KW-0067">ATP-binding</keyword>
<dbReference type="PANTHER" id="PTHR43309:SF3">
    <property type="entry name" value="5-OXOPROLINASE SUBUNIT C"/>
    <property type="match status" value="1"/>
</dbReference>
<evidence type="ECO:0000256" key="3">
    <source>
        <dbReference type="ARBA" id="ARBA00022840"/>
    </source>
</evidence>
<dbReference type="SUPFAM" id="SSF50891">
    <property type="entry name" value="Cyclophilin-like"/>
    <property type="match status" value="1"/>
</dbReference>
<evidence type="ECO:0000313" key="6">
    <source>
        <dbReference type="Proteomes" id="UP001501074"/>
    </source>
</evidence>
<evidence type="ECO:0000256" key="1">
    <source>
        <dbReference type="ARBA" id="ARBA00022741"/>
    </source>
</evidence>
<dbReference type="SMART" id="SM00797">
    <property type="entry name" value="AHS2"/>
    <property type="match status" value="1"/>
</dbReference>
<keyword evidence="1" id="KW-0547">Nucleotide-binding</keyword>
<keyword evidence="6" id="KW-1185">Reference proteome</keyword>
<gene>
    <name evidence="5" type="ORF">GCM10022223_23780</name>
</gene>
<comment type="caution">
    <text evidence="5">The sequence shown here is derived from an EMBL/GenBank/DDBJ whole genome shotgun (WGS) entry which is preliminary data.</text>
</comment>
<dbReference type="InterPro" id="IPR003778">
    <property type="entry name" value="CT_A_B"/>
</dbReference>
<dbReference type="InterPro" id="IPR029000">
    <property type="entry name" value="Cyclophilin-like_dom_sf"/>
</dbReference>
<proteinExistence type="predicted"/>
<feature type="domain" description="Carboxyltransferase" evidence="4">
    <location>
        <begin position="23"/>
        <end position="289"/>
    </location>
</feature>
<dbReference type="RefSeq" id="WP_231488285.1">
    <property type="nucleotide sequence ID" value="NZ_BAAAZO010000003.1"/>
</dbReference>
<protein>
    <submittedName>
        <fullName evidence="5">Biotin-dependent carboxyltransferase family protein</fullName>
    </submittedName>
</protein>
<dbReference type="PANTHER" id="PTHR43309">
    <property type="entry name" value="5-OXOPROLINASE SUBUNIT C"/>
    <property type="match status" value="1"/>
</dbReference>
<evidence type="ECO:0000256" key="2">
    <source>
        <dbReference type="ARBA" id="ARBA00022801"/>
    </source>
</evidence>
<name>A0ABP6ZEI5_9ACTN</name>
<dbReference type="NCBIfam" id="TIGR00724">
    <property type="entry name" value="urea_amlyse_rel"/>
    <property type="match status" value="1"/>
</dbReference>
<dbReference type="EMBL" id="BAAAZO010000003">
    <property type="protein sequence ID" value="GAA3607066.1"/>
    <property type="molecule type" value="Genomic_DNA"/>
</dbReference>
<reference evidence="6" key="1">
    <citation type="journal article" date="2019" name="Int. J. Syst. Evol. Microbiol.">
        <title>The Global Catalogue of Microorganisms (GCM) 10K type strain sequencing project: providing services to taxonomists for standard genome sequencing and annotation.</title>
        <authorList>
            <consortium name="The Broad Institute Genomics Platform"/>
            <consortium name="The Broad Institute Genome Sequencing Center for Infectious Disease"/>
            <person name="Wu L."/>
            <person name="Ma J."/>
        </authorList>
    </citation>
    <scope>NUCLEOTIDE SEQUENCE [LARGE SCALE GENOMIC DNA]</scope>
    <source>
        <strain evidence="6">JCM 16902</strain>
    </source>
</reference>
<sequence>MFHVLHPGLFTTIQDDGRPGHAHLGVPSSGALDRFSFRLANRLVGNPVGAAVLETTMRGPRLRWEGTAPVTVAVTGAPAPVLVDGRPAAFDAAVRVGPGQTLEIGAVTAGLRSYIAFSGGLRVDVVLGSRSTDVLSGLGPPVLTEGSGLPVGSPGEVPPVDFVAPPGILRDPVLDVTAGPRADWFTEAALVTLVRTLWKVSPTSNRVGLRLEGSPLERARPGELPSEGMATGSLQVPGNGLPVLFLNDHPVTGGYPVIGVVTRRSLDRAAQAAPGTGLRFRVFGPRASR</sequence>
<organism evidence="5 6">
    <name type="scientific">Kineosporia mesophila</name>
    <dbReference type="NCBI Taxonomy" id="566012"/>
    <lineage>
        <taxon>Bacteria</taxon>
        <taxon>Bacillati</taxon>
        <taxon>Actinomycetota</taxon>
        <taxon>Actinomycetes</taxon>
        <taxon>Kineosporiales</taxon>
        <taxon>Kineosporiaceae</taxon>
        <taxon>Kineosporia</taxon>
    </lineage>
</organism>
<evidence type="ECO:0000313" key="5">
    <source>
        <dbReference type="EMBL" id="GAA3607066.1"/>
    </source>
</evidence>
<dbReference type="Pfam" id="PF02626">
    <property type="entry name" value="CT_A_B"/>
    <property type="match status" value="1"/>
</dbReference>
<accession>A0ABP6ZEI5</accession>
<evidence type="ECO:0000259" key="4">
    <source>
        <dbReference type="SMART" id="SM00797"/>
    </source>
</evidence>
<dbReference type="Proteomes" id="UP001501074">
    <property type="component" value="Unassembled WGS sequence"/>
</dbReference>
<dbReference type="InterPro" id="IPR052708">
    <property type="entry name" value="PxpC"/>
</dbReference>